<organism evidence="3 4">
    <name type="scientific">Panicum miliaceum</name>
    <name type="common">Proso millet</name>
    <name type="synonym">Broomcorn millet</name>
    <dbReference type="NCBI Taxonomy" id="4540"/>
    <lineage>
        <taxon>Eukaryota</taxon>
        <taxon>Viridiplantae</taxon>
        <taxon>Streptophyta</taxon>
        <taxon>Embryophyta</taxon>
        <taxon>Tracheophyta</taxon>
        <taxon>Spermatophyta</taxon>
        <taxon>Magnoliopsida</taxon>
        <taxon>Liliopsida</taxon>
        <taxon>Poales</taxon>
        <taxon>Poaceae</taxon>
        <taxon>PACMAD clade</taxon>
        <taxon>Panicoideae</taxon>
        <taxon>Panicodae</taxon>
        <taxon>Paniceae</taxon>
        <taxon>Panicinae</taxon>
        <taxon>Panicum</taxon>
        <taxon>Panicum sect. Panicum</taxon>
    </lineage>
</organism>
<comment type="caution">
    <text evidence="3">The sequence shown here is derived from an EMBL/GenBank/DDBJ whole genome shotgun (WGS) entry which is preliminary data.</text>
</comment>
<dbReference type="AlphaFoldDB" id="A0A3L6TC67"/>
<sequence>MSFLEVLDLNSAPIDALVVPNADLVNLSLLEEQVILATPSVLEPQQVRDQALPSVHSVGGGQQVPGSNSAPPAASTLQAESGGVTVPTADTATDAVDVEDGVEVLSTPQEPFVGMSFNNSDAATDYYNSYAQHIGFSIRIDTSRESKRAREKTKYIYVCQKAGVNKKEKVVDDGPITEKKIVRQRRRDYVDRTRCPARMIVRKTAPGLYHDRLKRSTTMTV</sequence>
<keyword evidence="4" id="KW-1185">Reference proteome</keyword>
<dbReference type="EMBL" id="PQIB02000002">
    <property type="protein sequence ID" value="RLN34446.1"/>
    <property type="molecule type" value="Genomic_DNA"/>
</dbReference>
<name>A0A3L6TC67_PANMI</name>
<evidence type="ECO:0000256" key="1">
    <source>
        <dbReference type="SAM" id="MobiDB-lite"/>
    </source>
</evidence>
<gene>
    <name evidence="3" type="ORF">C2845_PM03G28020</name>
</gene>
<feature type="domain" description="FAR1" evidence="2">
    <location>
        <begin position="125"/>
        <end position="209"/>
    </location>
</feature>
<dbReference type="Pfam" id="PF03101">
    <property type="entry name" value="FAR1"/>
    <property type="match status" value="1"/>
</dbReference>
<evidence type="ECO:0000313" key="3">
    <source>
        <dbReference type="EMBL" id="RLN34446.1"/>
    </source>
</evidence>
<dbReference type="InterPro" id="IPR004330">
    <property type="entry name" value="FAR1_DNA_bnd_dom"/>
</dbReference>
<dbReference type="PANTHER" id="PTHR46328">
    <property type="entry name" value="FAR-RED IMPAIRED RESPONSIVE (FAR1) FAMILY PROTEIN-RELATED"/>
    <property type="match status" value="1"/>
</dbReference>
<dbReference type="OrthoDB" id="691593at2759"/>
<feature type="compositionally biased region" description="Polar residues" evidence="1">
    <location>
        <begin position="64"/>
        <end position="79"/>
    </location>
</feature>
<dbReference type="STRING" id="4540.A0A3L6TC67"/>
<reference evidence="4" key="1">
    <citation type="journal article" date="2019" name="Nat. Commun.">
        <title>The genome of broomcorn millet.</title>
        <authorList>
            <person name="Zou C."/>
            <person name="Miki D."/>
            <person name="Li D."/>
            <person name="Tang Q."/>
            <person name="Xiao L."/>
            <person name="Rajput S."/>
            <person name="Deng P."/>
            <person name="Jia W."/>
            <person name="Huang R."/>
            <person name="Zhang M."/>
            <person name="Sun Y."/>
            <person name="Hu J."/>
            <person name="Fu X."/>
            <person name="Schnable P.S."/>
            <person name="Li F."/>
            <person name="Zhang H."/>
            <person name="Feng B."/>
            <person name="Zhu X."/>
            <person name="Liu R."/>
            <person name="Schnable J.C."/>
            <person name="Zhu J.-K."/>
            <person name="Zhang H."/>
        </authorList>
    </citation>
    <scope>NUCLEOTIDE SEQUENCE [LARGE SCALE GENOMIC DNA]</scope>
</reference>
<evidence type="ECO:0000313" key="4">
    <source>
        <dbReference type="Proteomes" id="UP000275267"/>
    </source>
</evidence>
<feature type="region of interest" description="Disordered" evidence="1">
    <location>
        <begin position="53"/>
        <end position="87"/>
    </location>
</feature>
<dbReference type="PANTHER" id="PTHR46328:SF30">
    <property type="entry name" value="OS04G0641500 PROTEIN"/>
    <property type="match status" value="1"/>
</dbReference>
<proteinExistence type="predicted"/>
<evidence type="ECO:0000259" key="2">
    <source>
        <dbReference type="Pfam" id="PF03101"/>
    </source>
</evidence>
<dbReference type="Proteomes" id="UP000275267">
    <property type="component" value="Unassembled WGS sequence"/>
</dbReference>
<accession>A0A3L6TC67</accession>
<protein>
    <recommendedName>
        <fullName evidence="2">FAR1 domain-containing protein</fullName>
    </recommendedName>
</protein>